<protein>
    <submittedName>
        <fullName evidence="1">Uncharacterized protein</fullName>
    </submittedName>
</protein>
<dbReference type="AlphaFoldDB" id="F4PG67"/>
<dbReference type="Proteomes" id="UP000007797">
    <property type="component" value="Unassembled WGS sequence"/>
</dbReference>
<gene>
    <name evidence="1" type="ORF">DFA_02945</name>
</gene>
<organism evidence="1 2">
    <name type="scientific">Cavenderia fasciculata</name>
    <name type="common">Slime mold</name>
    <name type="synonym">Dictyostelium fasciculatum</name>
    <dbReference type="NCBI Taxonomy" id="261658"/>
    <lineage>
        <taxon>Eukaryota</taxon>
        <taxon>Amoebozoa</taxon>
        <taxon>Evosea</taxon>
        <taxon>Eumycetozoa</taxon>
        <taxon>Dictyostelia</taxon>
        <taxon>Acytosteliales</taxon>
        <taxon>Cavenderiaceae</taxon>
        <taxon>Cavenderia</taxon>
    </lineage>
</organism>
<evidence type="ECO:0000313" key="1">
    <source>
        <dbReference type="EMBL" id="EGG24701.1"/>
    </source>
</evidence>
<keyword evidence="2" id="KW-1185">Reference proteome</keyword>
<reference evidence="2" key="1">
    <citation type="journal article" date="2011" name="Genome Res.">
        <title>Phylogeny-wide analysis of social amoeba genomes highlights ancient origins for complex intercellular communication.</title>
        <authorList>
            <person name="Heidel A.J."/>
            <person name="Lawal H.M."/>
            <person name="Felder M."/>
            <person name="Schilde C."/>
            <person name="Helps N.R."/>
            <person name="Tunggal B."/>
            <person name="Rivero F."/>
            <person name="John U."/>
            <person name="Schleicher M."/>
            <person name="Eichinger L."/>
            <person name="Platzer M."/>
            <person name="Noegel A.A."/>
            <person name="Schaap P."/>
            <person name="Gloeckner G."/>
        </authorList>
    </citation>
    <scope>NUCLEOTIDE SEQUENCE [LARGE SCALE GENOMIC DNA]</scope>
    <source>
        <strain evidence="2">SH3</strain>
    </source>
</reference>
<dbReference type="EMBL" id="GL883006">
    <property type="protein sequence ID" value="EGG24701.1"/>
    <property type="molecule type" value="Genomic_DNA"/>
</dbReference>
<dbReference type="RefSeq" id="XP_004362552.1">
    <property type="nucleotide sequence ID" value="XM_004362495.1"/>
</dbReference>
<name>F4PG67_CACFS</name>
<proteinExistence type="predicted"/>
<evidence type="ECO:0000313" key="2">
    <source>
        <dbReference type="Proteomes" id="UP000007797"/>
    </source>
</evidence>
<dbReference type="OrthoDB" id="18759at2759"/>
<dbReference type="KEGG" id="dfa:DFA_02945"/>
<sequence length="147" mass="16950">MKEKNLLELERTIQANQVNQANQTEQQQQIMVDQILPNDLIEMVPRNNLTATNDFVKEYLNSTMTSTKLSTNLGNELKDMVKNQRISVIDLIVSFAQDLKKKQKIGSGRSNKGLYDSEIERIMKPYHRKGFERVIASDQLNLLEPKD</sequence>
<accession>F4PG67</accession>
<dbReference type="GeneID" id="14877145"/>